<feature type="compositionally biased region" description="Polar residues" evidence="4">
    <location>
        <begin position="254"/>
        <end position="268"/>
    </location>
</feature>
<feature type="domain" description="Rad21/Rec8-like protein N-terminal" evidence="6">
    <location>
        <begin position="70"/>
        <end position="129"/>
    </location>
</feature>
<keyword evidence="8" id="KW-1185">Reference proteome</keyword>
<dbReference type="PANTHER" id="PTHR12585:SF69">
    <property type="entry name" value="FI11703P"/>
    <property type="match status" value="1"/>
</dbReference>
<comment type="caution">
    <text evidence="7">The sequence shown here is derived from an EMBL/GenBank/DDBJ whole genome shotgun (WGS) entry which is preliminary data.</text>
</comment>
<evidence type="ECO:0000259" key="6">
    <source>
        <dbReference type="Pfam" id="PF04825"/>
    </source>
</evidence>
<feature type="region of interest" description="Disordered" evidence="4">
    <location>
        <begin position="1149"/>
        <end position="1168"/>
    </location>
</feature>
<feature type="domain" description="Rad21/Rec8-like protein C-terminal eukaryotic" evidence="5">
    <location>
        <begin position="1193"/>
        <end position="1245"/>
    </location>
</feature>
<evidence type="ECO:0000256" key="2">
    <source>
        <dbReference type="ARBA" id="ARBA00009870"/>
    </source>
</evidence>
<dbReference type="Gene3D" id="1.10.10.580">
    <property type="entry name" value="Structural maintenance of chromosome 1. Chain E"/>
    <property type="match status" value="1"/>
</dbReference>
<dbReference type="EMBL" id="JAPFFI010000023">
    <property type="protein sequence ID" value="KAJ6322518.1"/>
    <property type="molecule type" value="Genomic_DNA"/>
</dbReference>
<evidence type="ECO:0000313" key="7">
    <source>
        <dbReference type="EMBL" id="KAJ6322518.1"/>
    </source>
</evidence>
<feature type="region of interest" description="Disordered" evidence="4">
    <location>
        <begin position="698"/>
        <end position="717"/>
    </location>
</feature>
<feature type="region of interest" description="Disordered" evidence="4">
    <location>
        <begin position="252"/>
        <end position="286"/>
    </location>
</feature>
<proteinExistence type="inferred from homology"/>
<comment type="subcellular location">
    <subcellularLocation>
        <location evidence="1">Nucleus</location>
    </subcellularLocation>
</comment>
<dbReference type="SUPFAM" id="SSF46785">
    <property type="entry name" value="Winged helix' DNA-binding domain"/>
    <property type="match status" value="1"/>
</dbReference>
<comment type="similarity">
    <text evidence="2">Belongs to the rad21 family.</text>
</comment>
<feature type="compositionally biased region" description="Basic residues" evidence="4">
    <location>
        <begin position="708"/>
        <end position="717"/>
    </location>
</feature>
<feature type="domain" description="Rad21/Rec8-like protein N-terminal" evidence="6">
    <location>
        <begin position="1"/>
        <end position="42"/>
    </location>
</feature>
<organism evidence="7 8">
    <name type="scientific">Salix suchowensis</name>
    <dbReference type="NCBI Taxonomy" id="1278906"/>
    <lineage>
        <taxon>Eukaryota</taxon>
        <taxon>Viridiplantae</taxon>
        <taxon>Streptophyta</taxon>
        <taxon>Embryophyta</taxon>
        <taxon>Tracheophyta</taxon>
        <taxon>Spermatophyta</taxon>
        <taxon>Magnoliopsida</taxon>
        <taxon>eudicotyledons</taxon>
        <taxon>Gunneridae</taxon>
        <taxon>Pentapetalae</taxon>
        <taxon>rosids</taxon>
        <taxon>fabids</taxon>
        <taxon>Malpighiales</taxon>
        <taxon>Salicaceae</taxon>
        <taxon>Saliceae</taxon>
        <taxon>Salix</taxon>
    </lineage>
</organism>
<dbReference type="Proteomes" id="UP001141253">
    <property type="component" value="Chromosome 8"/>
</dbReference>
<reference evidence="7" key="1">
    <citation type="submission" date="2022-10" db="EMBL/GenBank/DDBJ databases">
        <authorList>
            <person name="Hyden B.L."/>
            <person name="Feng K."/>
            <person name="Yates T."/>
            <person name="Jawdy S."/>
            <person name="Smart L.B."/>
            <person name="Muchero W."/>
        </authorList>
    </citation>
    <scope>NUCLEOTIDE SEQUENCE</scope>
    <source>
        <tissue evidence="7">Shoot tip</tissue>
    </source>
</reference>
<evidence type="ECO:0000259" key="5">
    <source>
        <dbReference type="Pfam" id="PF04824"/>
    </source>
</evidence>
<evidence type="ECO:0000256" key="3">
    <source>
        <dbReference type="ARBA" id="ARBA00023242"/>
    </source>
</evidence>
<name>A0ABQ9A3G7_9ROSI</name>
<dbReference type="Pfam" id="PF04824">
    <property type="entry name" value="Rad21_Rec8"/>
    <property type="match status" value="1"/>
</dbReference>
<protein>
    <recommendedName>
        <fullName evidence="9">Sister chromatid cohesion 1 protein 4</fullName>
    </recommendedName>
</protein>
<dbReference type="Pfam" id="PF04825">
    <property type="entry name" value="Rad21_Rec8_N"/>
    <property type="match status" value="2"/>
</dbReference>
<feature type="region of interest" description="Disordered" evidence="4">
    <location>
        <begin position="448"/>
        <end position="473"/>
    </location>
</feature>
<evidence type="ECO:0000313" key="8">
    <source>
        <dbReference type="Proteomes" id="UP001141253"/>
    </source>
</evidence>
<sequence>MFYSQFILAKKGPLGTIWIAAHLERKLRKNQVADTDIGVSVEYEEENSKTASFFHGYNFVLPAFQKSRHDSILFPDVPIALRLSSHLLLGVVRIYSRKVNYLFDDCSEALLKVKQAFRSTDVDLPPEESTAPYHSITLPETFDLDDFELPDNDIFQGNYVDHHISTREQITLQDTMDGVVYSTSQFGLDERFGDGDTSHVGLDLEEDLFLDKVAAPRSDEVSELSLQTSAEPLEPKVEEDHDMIGTAEAMPVNGTRNKMGSQASNSESLDYAQAPSTPGLVEEPNLSSVEDGLACDDRLKPDHNLINVVGIDSTGNASSKPNHHRDDTMNLSLGNHLNCDTVVCIPAEENGYLSGVLEINQAESPGELLSTTVNIDCLAADGTVSALDGSDNVEVINNIVCNGKVTVPSIDKINVECRESTGVAYAVEDMSSLGKAVDVNTGCPLELVGAPEDDAQTRQGPEDPDSLSKDVDGEKTHNCIGVLRACNSYMSEPGSSFHGINNDNFPLPTETQGLAPCSLEMSSRDEAFHASGISTKVQGEKCHVTDVIQSVENQISELNLPGEIQADGGKQDEQPDTILFSDNQLENLNSSLTSEMPTPEKLLSVPEGLLDKPNDLLVESTPGEEMVNEGDRSSAGTTITGKKRSFTESSLTVQSLNSVDSFGLSRSKRTVDSIPDDDDLLSSILVGRRSSVLKVKTTPPAPEVASMKRARSASRPSAAKRKVLMDDSMVLLGDTIRQQLTNTEDIRRMRKKAPCTRTEILMIQRQSLDEEIFSEPVLTGVSAELTCLHSETFDLSRIEIADYDDNNASVVAKDSSIPTVAQVNELEASTEPVICRKDVDGQPAENLIWTEKQGQMSAIVDVADYRSPEHGILGEITEMEVDKGKEEITDAANHTAILHLLDGSHTELISRDADDMLDGLALMDGFTGTDGSLQMDTSILPSDMMDTQVFEEVDLRDVSDGKTLDDIEVLKHHKKNIVAVGTESREGEMLLEESEAGAPAEIRVDFQADGSAPADDADTLLANISSEISGCINLTSVNVDQTQDDVENDKLGDDNEDGALAMSSGHVDKDRESNHLCNEGIMIDPTFPVGPDMDLKNAYLHDRDYPVSREADQQRIADAEITYADHPVDLQDVAFANDTEFLNVDDDEMCGDDDDGKPGPEDASLLDNSGWSSRTRAVAKYLQTIFDNEGGNERKVISVDSLLAGKTRKEASRMFFETLVLKTRDYIHVDQLKPFDSISVQPRAKLMKSDF</sequence>
<reference evidence="7" key="2">
    <citation type="journal article" date="2023" name="Int. J. Mol. Sci.">
        <title>De Novo Assembly and Annotation of 11 Diverse Shrub Willow (Salix) Genomes Reveals Novel Gene Organization in Sex-Linked Regions.</title>
        <authorList>
            <person name="Hyden B."/>
            <person name="Feng K."/>
            <person name="Yates T.B."/>
            <person name="Jawdy S."/>
            <person name="Cereghino C."/>
            <person name="Smart L.B."/>
            <person name="Muchero W."/>
        </authorList>
    </citation>
    <scope>NUCLEOTIDE SEQUENCE</scope>
    <source>
        <tissue evidence="7">Shoot tip</tissue>
    </source>
</reference>
<dbReference type="InterPro" id="IPR036390">
    <property type="entry name" value="WH_DNA-bd_sf"/>
</dbReference>
<evidence type="ECO:0000256" key="4">
    <source>
        <dbReference type="SAM" id="MobiDB-lite"/>
    </source>
</evidence>
<dbReference type="InterPro" id="IPR039781">
    <property type="entry name" value="Rad21/Rec8-like"/>
</dbReference>
<dbReference type="CDD" id="cd21793">
    <property type="entry name" value="Rad21_Rec8_M_AtSYN1-like"/>
    <property type="match status" value="1"/>
</dbReference>
<dbReference type="PANTHER" id="PTHR12585">
    <property type="entry name" value="SCC1 / RAD21 FAMILY MEMBER"/>
    <property type="match status" value="1"/>
</dbReference>
<gene>
    <name evidence="7" type="ORF">OIU77_012373</name>
</gene>
<keyword evidence="3" id="KW-0539">Nucleus</keyword>
<dbReference type="InterPro" id="IPR023093">
    <property type="entry name" value="ScpA-like_C"/>
</dbReference>
<evidence type="ECO:0000256" key="1">
    <source>
        <dbReference type="ARBA" id="ARBA00004123"/>
    </source>
</evidence>
<dbReference type="InterPro" id="IPR006910">
    <property type="entry name" value="Rad21_Rec8_N"/>
</dbReference>
<dbReference type="InterPro" id="IPR006909">
    <property type="entry name" value="Rad21/Rec8_C_eu"/>
</dbReference>
<evidence type="ECO:0008006" key="9">
    <source>
        <dbReference type="Google" id="ProtNLM"/>
    </source>
</evidence>
<accession>A0ABQ9A3G7</accession>